<sequence length="59" mass="6723">MIYLLGELFVSLTKSYLLYQKIKCHINEVMFNSHIKSNKSIKKLILQGNLIGAHSLNSS</sequence>
<reference evidence="1" key="1">
    <citation type="submission" date="2016-02" db="EMBL/GenBank/DDBJ databases">
        <title>WGS assembly of Manihot esculenta.</title>
        <authorList>
            <person name="Bredeson J.V."/>
            <person name="Prochnik S.E."/>
            <person name="Lyons J.B."/>
            <person name="Schmutz J."/>
            <person name="Grimwood J."/>
            <person name="Vrebalov J."/>
            <person name="Bart R.S."/>
            <person name="Amuge T."/>
            <person name="Ferguson M.E."/>
            <person name="Green R."/>
            <person name="Putnam N."/>
            <person name="Stites J."/>
            <person name="Rounsley S."/>
            <person name="Rokhsar D.S."/>
        </authorList>
    </citation>
    <scope>NUCLEOTIDE SEQUENCE [LARGE SCALE GENOMIC DNA]</scope>
    <source>
        <tissue evidence="1">Leaf</tissue>
    </source>
</reference>
<proteinExistence type="predicted"/>
<evidence type="ECO:0000313" key="1">
    <source>
        <dbReference type="EMBL" id="OAY43529.1"/>
    </source>
</evidence>
<accession>A0A2C9VEC1</accession>
<dbReference type="EMBL" id="CM004394">
    <property type="protein sequence ID" value="OAY43529.1"/>
    <property type="molecule type" value="Genomic_DNA"/>
</dbReference>
<protein>
    <submittedName>
        <fullName evidence="1">Uncharacterized protein</fullName>
    </submittedName>
</protein>
<dbReference type="AlphaFoldDB" id="A0A2C9VEC1"/>
<name>A0A2C9VEC1_MANES</name>
<organism evidence="1">
    <name type="scientific">Manihot esculenta</name>
    <name type="common">Cassava</name>
    <name type="synonym">Jatropha manihot</name>
    <dbReference type="NCBI Taxonomy" id="3983"/>
    <lineage>
        <taxon>Eukaryota</taxon>
        <taxon>Viridiplantae</taxon>
        <taxon>Streptophyta</taxon>
        <taxon>Embryophyta</taxon>
        <taxon>Tracheophyta</taxon>
        <taxon>Spermatophyta</taxon>
        <taxon>Magnoliopsida</taxon>
        <taxon>eudicotyledons</taxon>
        <taxon>Gunneridae</taxon>
        <taxon>Pentapetalae</taxon>
        <taxon>rosids</taxon>
        <taxon>fabids</taxon>
        <taxon>Malpighiales</taxon>
        <taxon>Euphorbiaceae</taxon>
        <taxon>Crotonoideae</taxon>
        <taxon>Manihoteae</taxon>
        <taxon>Manihot</taxon>
    </lineage>
</organism>
<gene>
    <name evidence="1" type="ORF">MANES_08G077100</name>
</gene>